<feature type="non-terminal residue" evidence="2">
    <location>
        <position position="1"/>
    </location>
</feature>
<dbReference type="RefSeq" id="WP_184487324.1">
    <property type="nucleotide sequence ID" value="NZ_JACIJE010000039.1"/>
</dbReference>
<evidence type="ECO:0000313" key="3">
    <source>
        <dbReference type="Proteomes" id="UP000562254"/>
    </source>
</evidence>
<name>A0A840YDI3_9PROT</name>
<feature type="region of interest" description="Disordered" evidence="1">
    <location>
        <begin position="1"/>
        <end position="21"/>
    </location>
</feature>
<protein>
    <submittedName>
        <fullName evidence="2">Uncharacterized protein</fullName>
    </submittedName>
</protein>
<dbReference type="Proteomes" id="UP000562254">
    <property type="component" value="Unassembled WGS sequence"/>
</dbReference>
<evidence type="ECO:0000313" key="2">
    <source>
        <dbReference type="EMBL" id="MBB5691973.1"/>
    </source>
</evidence>
<reference evidence="2 3" key="1">
    <citation type="submission" date="2020-08" db="EMBL/GenBank/DDBJ databases">
        <title>Genomic Encyclopedia of Type Strains, Phase IV (KMG-IV): sequencing the most valuable type-strain genomes for metagenomic binning, comparative biology and taxonomic classification.</title>
        <authorList>
            <person name="Goeker M."/>
        </authorList>
    </citation>
    <scope>NUCLEOTIDE SEQUENCE [LARGE SCALE GENOMIC DNA]</scope>
    <source>
        <strain evidence="2 3">DSM 25895</strain>
    </source>
</reference>
<dbReference type="EMBL" id="JACIJE010000039">
    <property type="protein sequence ID" value="MBB5691973.1"/>
    <property type="molecule type" value="Genomic_DNA"/>
</dbReference>
<evidence type="ECO:0000256" key="1">
    <source>
        <dbReference type="SAM" id="MobiDB-lite"/>
    </source>
</evidence>
<organism evidence="2 3">
    <name type="scientific">Neoroseomonas alkaliterrae</name>
    <dbReference type="NCBI Taxonomy" id="1452450"/>
    <lineage>
        <taxon>Bacteria</taxon>
        <taxon>Pseudomonadati</taxon>
        <taxon>Pseudomonadota</taxon>
        <taxon>Alphaproteobacteria</taxon>
        <taxon>Acetobacterales</taxon>
        <taxon>Acetobacteraceae</taxon>
        <taxon>Neoroseomonas</taxon>
    </lineage>
</organism>
<keyword evidence="3" id="KW-1185">Reference proteome</keyword>
<dbReference type="AlphaFoldDB" id="A0A840YDI3"/>
<proteinExistence type="predicted"/>
<accession>A0A840YDI3</accession>
<gene>
    <name evidence="2" type="ORF">FHS88_004140</name>
</gene>
<sequence>PPLTHPRLATVADPQSESTTAALSKAFRRGLPRKFSDPDRLKAAAPERLRAFLVPWHDYLAARGFQFPTLREAEIDYAALAQIFLTPNRDTPKEMVDALYYVHETASASDVDELIAAVQAQGIDIADDPGATPLDLAIDVWCAAPDLVRSRHAEAIAMRQRNFEYFGPQQPLKAPFPDVDDAVRLKLEAELDDWFEVHRRGRGCRIFVFRHSPMTWILVRHGETMRREASQRDDGGAGTEFYRPQCHDVLLFDERSGDIGVHAKTKGERNLYLRTLGRLLFDDEEHFPPAGRFTLDPLVRYGSAALNVEDIDGITGVRLVEYRRYWGGTFRETETIKAEDVFGALSRRGGASLAGGRLVSATFKVAFDGAEKERSVTIRPPGVARFERNEDSELIECWLRERGFILTGVDTEDDEAATAVLADA</sequence>
<comment type="caution">
    <text evidence="2">The sequence shown here is derived from an EMBL/GenBank/DDBJ whole genome shotgun (WGS) entry which is preliminary data.</text>
</comment>